<feature type="non-terminal residue" evidence="1">
    <location>
        <position position="67"/>
    </location>
</feature>
<accession>X1CRA5</accession>
<proteinExistence type="predicted"/>
<protein>
    <submittedName>
        <fullName evidence="1">Uncharacterized protein</fullName>
    </submittedName>
</protein>
<name>X1CRA5_9ZZZZ</name>
<comment type="caution">
    <text evidence="1">The sequence shown here is derived from an EMBL/GenBank/DDBJ whole genome shotgun (WGS) entry which is preliminary data.</text>
</comment>
<organism evidence="1">
    <name type="scientific">marine sediment metagenome</name>
    <dbReference type="NCBI Taxonomy" id="412755"/>
    <lineage>
        <taxon>unclassified sequences</taxon>
        <taxon>metagenomes</taxon>
        <taxon>ecological metagenomes</taxon>
    </lineage>
</organism>
<gene>
    <name evidence="1" type="ORF">S01H4_36834</name>
</gene>
<dbReference type="EMBL" id="BART01019725">
    <property type="protein sequence ID" value="GAG95467.1"/>
    <property type="molecule type" value="Genomic_DNA"/>
</dbReference>
<dbReference type="AlphaFoldDB" id="X1CRA5"/>
<evidence type="ECO:0000313" key="1">
    <source>
        <dbReference type="EMBL" id="GAG95467.1"/>
    </source>
</evidence>
<sequence>MGSYPINPKQILLQRLIKIVVEPTLISGLMKALAVFFYLNPDMSLSQVNERLHYLGWNDIELDFHTY</sequence>
<reference evidence="1" key="1">
    <citation type="journal article" date="2014" name="Front. Microbiol.">
        <title>High frequency of phylogenetically diverse reductive dehalogenase-homologous genes in deep subseafloor sedimentary metagenomes.</title>
        <authorList>
            <person name="Kawai M."/>
            <person name="Futagami T."/>
            <person name="Toyoda A."/>
            <person name="Takaki Y."/>
            <person name="Nishi S."/>
            <person name="Hori S."/>
            <person name="Arai W."/>
            <person name="Tsubouchi T."/>
            <person name="Morono Y."/>
            <person name="Uchiyama I."/>
            <person name="Ito T."/>
            <person name="Fujiyama A."/>
            <person name="Inagaki F."/>
            <person name="Takami H."/>
        </authorList>
    </citation>
    <scope>NUCLEOTIDE SEQUENCE</scope>
    <source>
        <strain evidence="1">Expedition CK06-06</strain>
    </source>
</reference>